<comment type="caution">
    <text evidence="3">The sequence shown here is derived from an EMBL/GenBank/DDBJ whole genome shotgun (WGS) entry which is preliminary data.</text>
</comment>
<feature type="compositionally biased region" description="Polar residues" evidence="2">
    <location>
        <begin position="117"/>
        <end position="129"/>
    </location>
</feature>
<evidence type="ECO:0000313" key="4">
    <source>
        <dbReference type="Proteomes" id="UP000259400"/>
    </source>
</evidence>
<dbReference type="Proteomes" id="UP000259400">
    <property type="component" value="Unassembled WGS sequence"/>
</dbReference>
<keyword evidence="1" id="KW-0175">Coiled coil</keyword>
<protein>
    <submittedName>
        <fullName evidence="3">Uncharacterized protein</fullName>
    </submittedName>
</protein>
<feature type="coiled-coil region" evidence="1">
    <location>
        <begin position="15"/>
        <end position="49"/>
    </location>
</feature>
<dbReference type="EMBL" id="UJYZ02000015">
    <property type="protein sequence ID" value="VVJ95215.1"/>
    <property type="molecule type" value="Genomic_DNA"/>
</dbReference>
<reference evidence="3 4" key="1">
    <citation type="submission" date="2019-09" db="EMBL/GenBank/DDBJ databases">
        <authorList>
            <consortium name="Pathogen Informatics"/>
        </authorList>
    </citation>
    <scope>NUCLEOTIDE SEQUENCE [LARGE SCALE GENOMIC DNA]</scope>
    <source>
        <strain evidence="3 4">EuSCAPE_IL010</strain>
    </source>
</reference>
<feature type="compositionally biased region" description="Low complexity" evidence="2">
    <location>
        <begin position="166"/>
        <end position="179"/>
    </location>
</feature>
<accession>A0ABY6WZ81</accession>
<evidence type="ECO:0000256" key="2">
    <source>
        <dbReference type="SAM" id="MobiDB-lite"/>
    </source>
</evidence>
<evidence type="ECO:0000256" key="1">
    <source>
        <dbReference type="SAM" id="Coils"/>
    </source>
</evidence>
<name>A0ABY6WZ81_9ENTR</name>
<evidence type="ECO:0000313" key="3">
    <source>
        <dbReference type="EMBL" id="VVJ95215.1"/>
    </source>
</evidence>
<sequence>MINYLSDLLRNKRFERNVISNLNFLESRIQNLNERIRELESTVVSQANTITSLTKNSASGPWQISKKGNVALENAVVRSAPISSGIITNGKVSSKEAKTSGDTGLRANFGSGRADSSRFSAGADSTQPQYDPYAGYEGATFSGSVSSRHNHNHHEHDCGDTGGYDSGCSDSSSSSGSFD</sequence>
<keyword evidence="4" id="KW-1185">Reference proteome</keyword>
<gene>
    <name evidence="3" type="ORF">SAMEA3538468_03283</name>
</gene>
<organism evidence="3 4">
    <name type="scientific">Klebsiella quasivariicola</name>
    <dbReference type="NCBI Taxonomy" id="2026240"/>
    <lineage>
        <taxon>Bacteria</taxon>
        <taxon>Pseudomonadati</taxon>
        <taxon>Pseudomonadota</taxon>
        <taxon>Gammaproteobacteria</taxon>
        <taxon>Enterobacterales</taxon>
        <taxon>Enterobacteriaceae</taxon>
        <taxon>Klebsiella/Raoultella group</taxon>
        <taxon>Klebsiella</taxon>
        <taxon>Klebsiella pneumoniae complex</taxon>
    </lineage>
</organism>
<feature type="region of interest" description="Disordered" evidence="2">
    <location>
        <begin position="91"/>
        <end position="179"/>
    </location>
</feature>
<proteinExistence type="predicted"/>